<dbReference type="EMBL" id="FKBS01000014">
    <property type="protein sequence ID" value="SAI33286.1"/>
    <property type="molecule type" value="Genomic_DNA"/>
</dbReference>
<feature type="transmembrane region" description="Helical" evidence="1">
    <location>
        <begin position="93"/>
        <end position="111"/>
    </location>
</feature>
<keyword evidence="1" id="KW-0812">Transmembrane</keyword>
<protein>
    <submittedName>
        <fullName evidence="2">Membrane protein</fullName>
    </submittedName>
</protein>
<feature type="transmembrane region" description="Helical" evidence="1">
    <location>
        <begin position="69"/>
        <end position="87"/>
    </location>
</feature>
<dbReference type="InterPro" id="IPR021762">
    <property type="entry name" value="DUF3325"/>
</dbReference>
<keyword evidence="1" id="KW-0472">Membrane</keyword>
<accession>A0A157PIS8</accession>
<name>A0A157PIS8_9BORD</name>
<proteinExistence type="predicted"/>
<gene>
    <name evidence="2" type="ORF">SAMEA1982600_02703</name>
</gene>
<dbReference type="Proteomes" id="UP000077037">
    <property type="component" value="Unassembled WGS sequence"/>
</dbReference>
<sequence>MMLPIFALGLAYGGFAALALAMGRHFEQVFDIEEPAPALRNGLRLAGALLLALSTWPCIAYWGDTSMGLGIWSALLTLAALPLVLLLPYWPRWAAGLGVAAPALPGLWLLLS</sequence>
<dbReference type="AlphaFoldDB" id="A0A157PIS8"/>
<dbReference type="Pfam" id="PF11804">
    <property type="entry name" value="DUF3325"/>
    <property type="match status" value="1"/>
</dbReference>
<feature type="transmembrane region" description="Helical" evidence="1">
    <location>
        <begin position="45"/>
        <end position="62"/>
    </location>
</feature>
<organism evidence="2 3">
    <name type="scientific">Bordetella ansorpii</name>
    <dbReference type="NCBI Taxonomy" id="288768"/>
    <lineage>
        <taxon>Bacteria</taxon>
        <taxon>Pseudomonadati</taxon>
        <taxon>Pseudomonadota</taxon>
        <taxon>Betaproteobacteria</taxon>
        <taxon>Burkholderiales</taxon>
        <taxon>Alcaligenaceae</taxon>
        <taxon>Bordetella</taxon>
    </lineage>
</organism>
<keyword evidence="1" id="KW-1133">Transmembrane helix</keyword>
<reference evidence="2 3" key="1">
    <citation type="submission" date="2016-03" db="EMBL/GenBank/DDBJ databases">
        <authorList>
            <consortium name="Pathogen Informatics"/>
        </authorList>
    </citation>
    <scope>NUCLEOTIDE SEQUENCE [LARGE SCALE GENOMIC DNA]</scope>
    <source>
        <strain evidence="2 3">NCTC13364</strain>
    </source>
</reference>
<evidence type="ECO:0000313" key="3">
    <source>
        <dbReference type="Proteomes" id="UP000077037"/>
    </source>
</evidence>
<evidence type="ECO:0000256" key="1">
    <source>
        <dbReference type="SAM" id="Phobius"/>
    </source>
</evidence>
<evidence type="ECO:0000313" key="2">
    <source>
        <dbReference type="EMBL" id="SAI33286.1"/>
    </source>
</evidence>
<dbReference type="RefSeq" id="WP_235816866.1">
    <property type="nucleotide sequence ID" value="NZ_FKBS01000014.1"/>
</dbReference>